<gene>
    <name evidence="1" type="ORF">ALQ04_01664</name>
</gene>
<dbReference type="AlphaFoldDB" id="A0A3M4LWW3"/>
<name>A0A3M4LWW3_PSECI</name>
<accession>A0A3M4LWW3</accession>
<evidence type="ECO:0008006" key="3">
    <source>
        <dbReference type="Google" id="ProtNLM"/>
    </source>
</evidence>
<comment type="caution">
    <text evidence="1">The sequence shown here is derived from an EMBL/GenBank/DDBJ whole genome shotgun (WGS) entry which is preliminary data.</text>
</comment>
<dbReference type="OrthoDB" id="9086880at2"/>
<reference evidence="1 2" key="1">
    <citation type="submission" date="2018-08" db="EMBL/GenBank/DDBJ databases">
        <title>Recombination of ecologically and evolutionarily significant loci maintains genetic cohesion in the Pseudomonas syringae species complex.</title>
        <authorList>
            <person name="Dillon M."/>
            <person name="Thakur S."/>
            <person name="Almeida R.N.D."/>
            <person name="Weir B.S."/>
            <person name="Guttman D.S."/>
        </authorList>
    </citation>
    <scope>NUCLEOTIDE SEQUENCE [LARGE SCALE GENOMIC DNA]</scope>
    <source>
        <strain evidence="1 2">ICMP 3353</strain>
    </source>
</reference>
<evidence type="ECO:0000313" key="2">
    <source>
        <dbReference type="Proteomes" id="UP000277236"/>
    </source>
</evidence>
<dbReference type="EMBL" id="RBRE01000044">
    <property type="protein sequence ID" value="RMQ45927.1"/>
    <property type="molecule type" value="Genomic_DNA"/>
</dbReference>
<evidence type="ECO:0000313" key="1">
    <source>
        <dbReference type="EMBL" id="RMQ45927.1"/>
    </source>
</evidence>
<protein>
    <recommendedName>
        <fullName evidence="3">Phage-like protein</fullName>
    </recommendedName>
</protein>
<dbReference type="Proteomes" id="UP000277236">
    <property type="component" value="Unassembled WGS sequence"/>
</dbReference>
<organism evidence="1 2">
    <name type="scientific">Pseudomonas cichorii</name>
    <dbReference type="NCBI Taxonomy" id="36746"/>
    <lineage>
        <taxon>Bacteria</taxon>
        <taxon>Pseudomonadati</taxon>
        <taxon>Pseudomonadota</taxon>
        <taxon>Gammaproteobacteria</taxon>
        <taxon>Pseudomonadales</taxon>
        <taxon>Pseudomonadaceae</taxon>
        <taxon>Pseudomonas</taxon>
    </lineage>
</organism>
<proteinExistence type="predicted"/>
<sequence>MSIGSFYKQSARDGMITLQPSAKDLEAFRDFAVAAPRAAATAQRRAINKTLRWLRTHIARTVSRSEKIAVTAVRQRLRAYPAGKEMEGKLWFGLNSIAASRIGRVRETSRGVSVAGRTYEGAFFKKVYGPWRDIWIRKASKHWDAEKYGQDASLQRTGWIAENSGRFPLFSASVSLEEAKSPFEKWVKLADERLIVVLKQEFNFEIQKYLKGGARG</sequence>
<dbReference type="RefSeq" id="WP_122316133.1">
    <property type="nucleotide sequence ID" value="NZ_RBRE01000044.1"/>
</dbReference>